<name>A0A060BTA6_9ACTN</name>
<protein>
    <submittedName>
        <fullName evidence="2">CAZy families CE14 protein</fullName>
    </submittedName>
</protein>
<dbReference type="EMBL" id="KF116506">
    <property type="protein sequence ID" value="AIA83751.1"/>
    <property type="molecule type" value="Genomic_DNA"/>
</dbReference>
<sequence>MLSGAHRVAFLHAHPDDETLATGALIAELRTRSVEVAVVTATRGEQGEVVAGPLSRLAGSPELSRWRERELAAALAQLGVSTHAFLGDPPALAQTAAPHRYLDSGMVWVEPGLAGPDPAVASGA</sequence>
<dbReference type="Pfam" id="PF02585">
    <property type="entry name" value="PIG-L"/>
    <property type="match status" value="1"/>
</dbReference>
<feature type="non-terminal residue" evidence="2">
    <location>
        <position position="124"/>
    </location>
</feature>
<proteinExistence type="predicted"/>
<evidence type="ECO:0000256" key="1">
    <source>
        <dbReference type="ARBA" id="ARBA00022833"/>
    </source>
</evidence>
<dbReference type="InterPro" id="IPR003737">
    <property type="entry name" value="GlcNAc_PI_deacetylase-related"/>
</dbReference>
<dbReference type="GO" id="GO:0016137">
    <property type="term" value="P:glycoside metabolic process"/>
    <property type="evidence" value="ECO:0007669"/>
    <property type="project" value="UniProtKB-ARBA"/>
</dbReference>
<reference evidence="2" key="1">
    <citation type="journal article" date="2013" name="Environ. Microbiol.">
        <title>Seasonally variable intestinal metagenomes of the red palm weevil (Rhynchophorus ferrugineus).</title>
        <authorList>
            <person name="Jia S."/>
            <person name="Zhang X."/>
            <person name="Zhang G."/>
            <person name="Yin A."/>
            <person name="Zhang S."/>
            <person name="Li F."/>
            <person name="Wang L."/>
            <person name="Zhao D."/>
            <person name="Yun Q."/>
            <person name="Tala"/>
            <person name="Wang J."/>
            <person name="Sun G."/>
            <person name="Baabdullah M."/>
            <person name="Yu X."/>
            <person name="Hu S."/>
            <person name="Al-Mssallem I.S."/>
            <person name="Yu J."/>
        </authorList>
    </citation>
    <scope>NUCLEOTIDE SEQUENCE</scope>
</reference>
<dbReference type="SUPFAM" id="SSF102588">
    <property type="entry name" value="LmbE-like"/>
    <property type="match status" value="1"/>
</dbReference>
<keyword evidence="1" id="KW-0862">Zinc</keyword>
<evidence type="ECO:0000313" key="2">
    <source>
        <dbReference type="EMBL" id="AIA83751.1"/>
    </source>
</evidence>
<dbReference type="AlphaFoldDB" id="A0A060BTA6"/>
<organism evidence="2">
    <name type="scientific">uncultured Propionibacterium sp</name>
    <dbReference type="NCBI Taxonomy" id="218066"/>
    <lineage>
        <taxon>Bacteria</taxon>
        <taxon>Bacillati</taxon>
        <taxon>Actinomycetota</taxon>
        <taxon>Actinomycetes</taxon>
        <taxon>Propionibacteriales</taxon>
        <taxon>Propionibacteriaceae</taxon>
        <taxon>Propionibacterium</taxon>
        <taxon>environmental samples</taxon>
    </lineage>
</organism>
<dbReference type="InterPro" id="IPR024078">
    <property type="entry name" value="LmbE-like_dom_sf"/>
</dbReference>
<dbReference type="Gene3D" id="3.40.50.10320">
    <property type="entry name" value="LmbE-like"/>
    <property type="match status" value="1"/>
</dbReference>
<accession>A0A060BTA6</accession>